<evidence type="ECO:0008006" key="3">
    <source>
        <dbReference type="Google" id="ProtNLM"/>
    </source>
</evidence>
<keyword evidence="2" id="KW-1185">Reference proteome</keyword>
<gene>
    <name evidence="1" type="ORF">GCM10023313_05240</name>
</gene>
<proteinExistence type="predicted"/>
<sequence length="228" mass="25088">MLTALSALATFSAKAQLGFNYSQHDLGLGVSTNQVFGDAEKTTTTLSGNLSYTYNATPFVNYIVELQGGTLKGGDSVEYRSGRQFKNNFIAGSLRAQLQAGEFIDYSRSMLMDILKNVYGSVGVGLVSNRIKEVSRNSNTIPGYYTPGKDKSTEFYVPVKLGYEYKIFNSYNEPSVKIDLGYQVNIMAGENLDGFDAGDRKDIWTQLTLAVKFSIGGVTSHRKPLMRD</sequence>
<evidence type="ECO:0000313" key="2">
    <source>
        <dbReference type="Proteomes" id="UP001501436"/>
    </source>
</evidence>
<evidence type="ECO:0000313" key="1">
    <source>
        <dbReference type="EMBL" id="GAA4905524.1"/>
    </source>
</evidence>
<comment type="caution">
    <text evidence="1">The sequence shown here is derived from an EMBL/GenBank/DDBJ whole genome shotgun (WGS) entry which is preliminary data.</text>
</comment>
<name>A0ABP9FMV0_9SPHI</name>
<dbReference type="EMBL" id="BAABJI010000001">
    <property type="protein sequence ID" value="GAA4905524.1"/>
    <property type="molecule type" value="Genomic_DNA"/>
</dbReference>
<dbReference type="Proteomes" id="UP001501436">
    <property type="component" value="Unassembled WGS sequence"/>
</dbReference>
<protein>
    <recommendedName>
        <fullName evidence="3">Outer membrane protein with beta-barrel domain</fullName>
    </recommendedName>
</protein>
<accession>A0ABP9FMV0</accession>
<reference evidence="2" key="1">
    <citation type="journal article" date="2019" name="Int. J. Syst. Evol. Microbiol.">
        <title>The Global Catalogue of Microorganisms (GCM) 10K type strain sequencing project: providing services to taxonomists for standard genome sequencing and annotation.</title>
        <authorList>
            <consortium name="The Broad Institute Genomics Platform"/>
            <consortium name="The Broad Institute Genome Sequencing Center for Infectious Disease"/>
            <person name="Wu L."/>
            <person name="Ma J."/>
        </authorList>
    </citation>
    <scope>NUCLEOTIDE SEQUENCE [LARGE SCALE GENOMIC DNA]</scope>
    <source>
        <strain evidence="2">JCM 18283</strain>
    </source>
</reference>
<organism evidence="1 2">
    <name type="scientific">Mucilaginibacter defluvii</name>
    <dbReference type="NCBI Taxonomy" id="1196019"/>
    <lineage>
        <taxon>Bacteria</taxon>
        <taxon>Pseudomonadati</taxon>
        <taxon>Bacteroidota</taxon>
        <taxon>Sphingobacteriia</taxon>
        <taxon>Sphingobacteriales</taxon>
        <taxon>Sphingobacteriaceae</taxon>
        <taxon>Mucilaginibacter</taxon>
    </lineage>
</organism>